<dbReference type="SUPFAM" id="SSF51556">
    <property type="entry name" value="Metallo-dependent hydrolases"/>
    <property type="match status" value="1"/>
</dbReference>
<keyword evidence="3" id="KW-1185">Reference proteome</keyword>
<dbReference type="EMBL" id="JADEYC010000001">
    <property type="protein sequence ID" value="MBE9372906.1"/>
    <property type="molecule type" value="Genomic_DNA"/>
</dbReference>
<organism evidence="2 3">
    <name type="scientific">Saccharopolyspora montiporae</name>
    <dbReference type="NCBI Taxonomy" id="2781240"/>
    <lineage>
        <taxon>Bacteria</taxon>
        <taxon>Bacillati</taxon>
        <taxon>Actinomycetota</taxon>
        <taxon>Actinomycetes</taxon>
        <taxon>Pseudonocardiales</taxon>
        <taxon>Pseudonocardiaceae</taxon>
        <taxon>Saccharopolyspora</taxon>
    </lineage>
</organism>
<evidence type="ECO:0000256" key="1">
    <source>
        <dbReference type="SAM" id="MobiDB-lite"/>
    </source>
</evidence>
<name>A0A929FVX1_9PSEU</name>
<evidence type="ECO:0000313" key="3">
    <source>
        <dbReference type="Proteomes" id="UP000598360"/>
    </source>
</evidence>
<gene>
    <name evidence="2" type="ORF">IQ251_00445</name>
</gene>
<dbReference type="InterPro" id="IPR032466">
    <property type="entry name" value="Metal_Hydrolase"/>
</dbReference>
<evidence type="ECO:0008006" key="4">
    <source>
        <dbReference type="Google" id="ProtNLM"/>
    </source>
</evidence>
<feature type="compositionally biased region" description="Basic residues" evidence="1">
    <location>
        <begin position="111"/>
        <end position="125"/>
    </location>
</feature>
<accession>A0A929FVX1</accession>
<evidence type="ECO:0000313" key="2">
    <source>
        <dbReference type="EMBL" id="MBE9372906.1"/>
    </source>
</evidence>
<reference evidence="2" key="1">
    <citation type="submission" date="2020-10" db="EMBL/GenBank/DDBJ databases">
        <title>Diversity and distribution of actinomycetes associated with coral in the coast of Hainan.</title>
        <authorList>
            <person name="Li F."/>
        </authorList>
    </citation>
    <scope>NUCLEOTIDE SEQUENCE</scope>
    <source>
        <strain evidence="2">HNM0983</strain>
    </source>
</reference>
<proteinExistence type="predicted"/>
<dbReference type="Proteomes" id="UP000598360">
    <property type="component" value="Unassembled WGS sequence"/>
</dbReference>
<feature type="compositionally biased region" description="Basic residues" evidence="1">
    <location>
        <begin position="88"/>
        <end position="101"/>
    </location>
</feature>
<protein>
    <recommendedName>
        <fullName evidence="4">Adenosine deaminase domain-containing protein</fullName>
    </recommendedName>
</protein>
<dbReference type="Gene3D" id="3.20.20.140">
    <property type="entry name" value="Metal-dependent hydrolases"/>
    <property type="match status" value="1"/>
</dbReference>
<comment type="caution">
    <text evidence="2">The sequence shown here is derived from an EMBL/GenBank/DDBJ whole genome shotgun (WGS) entry which is preliminary data.</text>
</comment>
<dbReference type="AlphaFoldDB" id="A0A929FVX1"/>
<feature type="region of interest" description="Disordered" evidence="1">
    <location>
        <begin position="66"/>
        <end position="125"/>
    </location>
</feature>
<sequence length="125" mass="13834">MSFVNGGSAPDGDERIIVEQSCTACAGQPWCRGVLAQQNVRSVPGIEEHPRPAMLRTGLLVTLNSDDPTMFGTDRTDAYRAADGSSGHRSRPARPQRRARRFPGTAPQSRTARRDRPRRRPARPR</sequence>